<evidence type="ECO:0000259" key="1">
    <source>
        <dbReference type="Pfam" id="PF12697"/>
    </source>
</evidence>
<dbReference type="SUPFAM" id="SSF53474">
    <property type="entry name" value="alpha/beta-Hydrolases"/>
    <property type="match status" value="1"/>
</dbReference>
<dbReference type="Gene3D" id="3.40.50.1820">
    <property type="entry name" value="alpha/beta hydrolase"/>
    <property type="match status" value="1"/>
</dbReference>
<name>A0A9P4M3Y6_9PEZI</name>
<dbReference type="OrthoDB" id="6431331at2759"/>
<organism evidence="2 3">
    <name type="scientific">Saccharata proteae CBS 121410</name>
    <dbReference type="NCBI Taxonomy" id="1314787"/>
    <lineage>
        <taxon>Eukaryota</taxon>
        <taxon>Fungi</taxon>
        <taxon>Dikarya</taxon>
        <taxon>Ascomycota</taxon>
        <taxon>Pezizomycotina</taxon>
        <taxon>Dothideomycetes</taxon>
        <taxon>Dothideomycetes incertae sedis</taxon>
        <taxon>Botryosphaeriales</taxon>
        <taxon>Saccharataceae</taxon>
        <taxon>Saccharata</taxon>
    </lineage>
</organism>
<feature type="non-terminal residue" evidence="2">
    <location>
        <position position="1"/>
    </location>
</feature>
<dbReference type="InterPro" id="IPR029058">
    <property type="entry name" value="AB_hydrolase_fold"/>
</dbReference>
<accession>A0A9P4M3Y6</accession>
<feature type="domain" description="AB hydrolase-1" evidence="1">
    <location>
        <begin position="80"/>
        <end position="429"/>
    </location>
</feature>
<dbReference type="PANTHER" id="PTHR43689">
    <property type="entry name" value="HYDROLASE"/>
    <property type="match status" value="1"/>
</dbReference>
<proteinExistence type="predicted"/>
<protein>
    <submittedName>
        <fullName evidence="2">Alpha/beta-hydrolase</fullName>
    </submittedName>
</protein>
<reference evidence="2" key="1">
    <citation type="journal article" date="2020" name="Stud. Mycol.">
        <title>101 Dothideomycetes genomes: a test case for predicting lifestyles and emergence of pathogens.</title>
        <authorList>
            <person name="Haridas S."/>
            <person name="Albert R."/>
            <person name="Binder M."/>
            <person name="Bloem J."/>
            <person name="Labutti K."/>
            <person name="Salamov A."/>
            <person name="Andreopoulos B."/>
            <person name="Baker S."/>
            <person name="Barry K."/>
            <person name="Bills G."/>
            <person name="Bluhm B."/>
            <person name="Cannon C."/>
            <person name="Castanera R."/>
            <person name="Culley D."/>
            <person name="Daum C."/>
            <person name="Ezra D."/>
            <person name="Gonzalez J."/>
            <person name="Henrissat B."/>
            <person name="Kuo A."/>
            <person name="Liang C."/>
            <person name="Lipzen A."/>
            <person name="Lutzoni F."/>
            <person name="Magnuson J."/>
            <person name="Mondo S."/>
            <person name="Nolan M."/>
            <person name="Ohm R."/>
            <person name="Pangilinan J."/>
            <person name="Park H.-J."/>
            <person name="Ramirez L."/>
            <person name="Alfaro M."/>
            <person name="Sun H."/>
            <person name="Tritt A."/>
            <person name="Yoshinaga Y."/>
            <person name="Zwiers L.-H."/>
            <person name="Turgeon B."/>
            <person name="Goodwin S."/>
            <person name="Spatafora J."/>
            <person name="Crous P."/>
            <person name="Grigoriev I."/>
        </authorList>
    </citation>
    <scope>NUCLEOTIDE SEQUENCE</scope>
    <source>
        <strain evidence="2">CBS 121410</strain>
    </source>
</reference>
<comment type="caution">
    <text evidence="2">The sequence shown here is derived from an EMBL/GenBank/DDBJ whole genome shotgun (WGS) entry which is preliminary data.</text>
</comment>
<evidence type="ECO:0000313" key="3">
    <source>
        <dbReference type="Proteomes" id="UP000799776"/>
    </source>
</evidence>
<dbReference type="Pfam" id="PF12697">
    <property type="entry name" value="Abhydrolase_6"/>
    <property type="match status" value="1"/>
</dbReference>
<dbReference type="EMBL" id="ML978711">
    <property type="protein sequence ID" value="KAF2092334.1"/>
    <property type="molecule type" value="Genomic_DNA"/>
</dbReference>
<evidence type="ECO:0000313" key="2">
    <source>
        <dbReference type="EMBL" id="KAF2092334.1"/>
    </source>
</evidence>
<sequence>IAYGLVIVSLWIGTAIRDGSIFRRPSPQAKKELAAARDKLWNLAKEPLPGFKHAFFTTPAGVKLHYIISTTPVPPTANLVVFFHGFPDSYTLWLPVLRSAPSENTVYIALDLPGYGGSASLPSYTPYNVLEALSAFMLAMRDAHTGTGTELESPLDRGRVILVSHDWGAALACRLASEAPLLADHYIITSIMVPSAVQANITTRLASAKQQLHTWSQNPSYLRLLRSAFATLAPIGKQIIRSGYVFAFTLPAPLPSWVSKVGDNWIQRHIHGLASQNMGVQIAAADALARSAGPGVEQCLSSDYKDGLTYHMSVYQRALDGDDGWSHKISYYRNGLAMGRWEKSLETIVALSELETLPPLGGRRRSSSGVGLFEEGPKGQLKARSTIVVGKQDKAFELKLGFEGIGDFLVRGSCVVIVDGSGHWLMLEREGLEVMVKAVEWAVGGE</sequence>
<dbReference type="PANTHER" id="PTHR43689:SF8">
    <property type="entry name" value="ALPHA_BETA-HYDROLASES SUPERFAMILY PROTEIN"/>
    <property type="match status" value="1"/>
</dbReference>
<dbReference type="InterPro" id="IPR000073">
    <property type="entry name" value="AB_hydrolase_1"/>
</dbReference>
<dbReference type="AlphaFoldDB" id="A0A9P4M3Y6"/>
<keyword evidence="3" id="KW-1185">Reference proteome</keyword>
<dbReference type="Proteomes" id="UP000799776">
    <property type="component" value="Unassembled WGS sequence"/>
</dbReference>
<gene>
    <name evidence="2" type="ORF">K490DRAFT_22471</name>
</gene>
<feature type="non-terminal residue" evidence="2">
    <location>
        <position position="446"/>
    </location>
</feature>